<keyword evidence="4" id="KW-1185">Reference proteome</keyword>
<accession>A0ABW0N7U0</accession>
<dbReference type="InterPro" id="IPR025951">
    <property type="entry name" value="GXWXG_dom"/>
</dbReference>
<dbReference type="Gene3D" id="2.40.128.580">
    <property type="entry name" value="GXWXG domain"/>
    <property type="match status" value="1"/>
</dbReference>
<feature type="domain" description="DUF4334" evidence="2">
    <location>
        <begin position="96"/>
        <end position="157"/>
    </location>
</feature>
<dbReference type="Proteomes" id="UP001595956">
    <property type="component" value="Unassembled WGS sequence"/>
</dbReference>
<dbReference type="InterPro" id="IPR025568">
    <property type="entry name" value="DUF4334"/>
</dbReference>
<reference evidence="4" key="1">
    <citation type="journal article" date="2019" name="Int. J. Syst. Evol. Microbiol.">
        <title>The Global Catalogue of Microorganisms (GCM) 10K type strain sequencing project: providing services to taxonomists for standard genome sequencing and annotation.</title>
        <authorList>
            <consortium name="The Broad Institute Genomics Platform"/>
            <consortium name="The Broad Institute Genome Sequencing Center for Infectious Disease"/>
            <person name="Wu L."/>
            <person name="Ma J."/>
        </authorList>
    </citation>
    <scope>NUCLEOTIDE SEQUENCE [LARGE SCALE GENOMIC DNA]</scope>
    <source>
        <strain evidence="4">KACC 13778</strain>
    </source>
</reference>
<dbReference type="Pfam" id="PF14232">
    <property type="entry name" value="DUF4334"/>
    <property type="match status" value="1"/>
</dbReference>
<dbReference type="EMBL" id="JBHSMD010000006">
    <property type="protein sequence ID" value="MFC5494994.1"/>
    <property type="molecule type" value="Genomic_DNA"/>
</dbReference>
<dbReference type="RefSeq" id="WP_345174289.1">
    <property type="nucleotide sequence ID" value="NZ_BAABFQ010000005.1"/>
</dbReference>
<comment type="caution">
    <text evidence="3">The sequence shown here is derived from an EMBL/GenBank/DDBJ whole genome shotgun (WGS) entry which is preliminary data.</text>
</comment>
<evidence type="ECO:0000313" key="4">
    <source>
        <dbReference type="Proteomes" id="UP001595956"/>
    </source>
</evidence>
<feature type="domain" description="GXWXG" evidence="1">
    <location>
        <begin position="26"/>
        <end position="84"/>
    </location>
</feature>
<evidence type="ECO:0000259" key="1">
    <source>
        <dbReference type="Pfam" id="PF14231"/>
    </source>
</evidence>
<evidence type="ECO:0000313" key="3">
    <source>
        <dbReference type="EMBL" id="MFC5494994.1"/>
    </source>
</evidence>
<protein>
    <submittedName>
        <fullName evidence="3">DUF4334 domain-containing protein</fullName>
    </submittedName>
</protein>
<name>A0ABW0N7U0_9ACTN</name>
<evidence type="ECO:0000259" key="2">
    <source>
        <dbReference type="Pfam" id="PF14232"/>
    </source>
</evidence>
<gene>
    <name evidence="3" type="ORF">ACFPKY_17920</name>
</gene>
<dbReference type="Pfam" id="PF14231">
    <property type="entry name" value="GXWXG"/>
    <property type="match status" value="1"/>
</dbReference>
<organism evidence="3 4">
    <name type="scientific">Nocardioides caricicola</name>
    <dbReference type="NCBI Taxonomy" id="634770"/>
    <lineage>
        <taxon>Bacteria</taxon>
        <taxon>Bacillati</taxon>
        <taxon>Actinomycetota</taxon>
        <taxon>Actinomycetes</taxon>
        <taxon>Propionibacteriales</taxon>
        <taxon>Nocardioidaceae</taxon>
        <taxon>Nocardioides</taxon>
    </lineage>
</organism>
<sequence length="159" mass="17626">MEPTLLSRRLAALRRMDDVPAEDLDALWADCTPVRSADILGSWVGSDFDTDHPVHAMLTASGWHGKRFDSVRVAHPLICRADDGSLFSNEELGRGLASLWDVEFRGEVTASMVYDGQPVIDHFKAVDAGTPPHVLLGVMNGKGVRHEGRHYYFVLEREA</sequence>
<proteinExistence type="predicted"/>